<dbReference type="Proteomes" id="UP000695000">
    <property type="component" value="Unplaced"/>
</dbReference>
<feature type="compositionally biased region" description="Basic and acidic residues" evidence="1">
    <location>
        <begin position="184"/>
        <end position="203"/>
    </location>
</feature>
<feature type="compositionally biased region" description="Polar residues" evidence="1">
    <location>
        <begin position="172"/>
        <end position="183"/>
    </location>
</feature>
<dbReference type="GeneID" id="108558796"/>
<feature type="region of interest" description="Disordered" evidence="1">
    <location>
        <begin position="227"/>
        <end position="261"/>
    </location>
</feature>
<proteinExistence type="predicted"/>
<accession>A0ABM1M9R7</accession>
<feature type="region of interest" description="Disordered" evidence="1">
    <location>
        <begin position="122"/>
        <end position="203"/>
    </location>
</feature>
<evidence type="ECO:0000313" key="3">
    <source>
        <dbReference type="RefSeq" id="XP_017771317.1"/>
    </source>
</evidence>
<gene>
    <name evidence="3" type="primary">LOC108558796</name>
</gene>
<keyword evidence="2" id="KW-1185">Reference proteome</keyword>
<sequence>MKRLRLLLLNFSKTDAVEGEVKEYKNSKKMMWTEENRNHNKFNGNEQMPKSKSELISIYGYDIRNEEGPPRSRRMYYGRSANKYTCNWEDEVAYSKLATSVNTKKPTRKSRTSPQLYQIAEEKKNSSHQHPPFHHSSQNDTQNNKNCNTIDTGRDTKPNRDIKYSVCKGFTKSRQFTPRTQNDLGRDKESPHSKNNDNKRSTHEIEKEIGKLSVQQQVYGKNCINRHDAGNRQGNMPPRVQGMPKGGCKTYSSRQESLPESANPLPFDQQDGYFVNVEYGQTQHQPNAQQSRQQPLLQHSPAQMPAIHLPALPPLVLVRTTSLLSQFGAAFAQAPPQFLQAAPPLFIPQQTPHIINYVQSQFATHQQTYLENGGITYYSVQDQQVTQRAASQKRPKAAIPIVLPPSLESRGRGRTTQVAKTSNAPDVELNVEAAPVPNCEDADAASAVAVKQ</sequence>
<dbReference type="RefSeq" id="XP_017771317.1">
    <property type="nucleotide sequence ID" value="XM_017915828.1"/>
</dbReference>
<feature type="region of interest" description="Disordered" evidence="1">
    <location>
        <begin position="406"/>
        <end position="430"/>
    </location>
</feature>
<feature type="compositionally biased region" description="Polar residues" evidence="1">
    <location>
        <begin position="139"/>
        <end position="151"/>
    </location>
</feature>
<evidence type="ECO:0000313" key="2">
    <source>
        <dbReference type="Proteomes" id="UP000695000"/>
    </source>
</evidence>
<reference evidence="3" key="1">
    <citation type="submission" date="2025-08" db="UniProtKB">
        <authorList>
            <consortium name="RefSeq"/>
        </authorList>
    </citation>
    <scope>IDENTIFICATION</scope>
    <source>
        <tissue evidence="3">Whole Larva</tissue>
    </source>
</reference>
<name>A0ABM1M9R7_NICVS</name>
<evidence type="ECO:0000256" key="1">
    <source>
        <dbReference type="SAM" id="MobiDB-lite"/>
    </source>
</evidence>
<feature type="compositionally biased region" description="Basic and acidic residues" evidence="1">
    <location>
        <begin position="152"/>
        <end position="163"/>
    </location>
</feature>
<feature type="compositionally biased region" description="Low complexity" evidence="1">
    <location>
        <begin position="128"/>
        <end position="138"/>
    </location>
</feature>
<protein>
    <submittedName>
        <fullName evidence="3">Uncharacterized protein LOC108558796</fullName>
    </submittedName>
</protein>
<feature type="compositionally biased region" description="Polar residues" evidence="1">
    <location>
        <begin position="250"/>
        <end position="260"/>
    </location>
</feature>
<feature type="compositionally biased region" description="Polar residues" evidence="1">
    <location>
        <begin position="414"/>
        <end position="424"/>
    </location>
</feature>
<dbReference type="PANTHER" id="PTHR13434">
    <property type="entry name" value="PROTEIN CASC3"/>
    <property type="match status" value="1"/>
</dbReference>
<dbReference type="InterPro" id="IPR028544">
    <property type="entry name" value="CASC3"/>
</dbReference>
<organism evidence="2 3">
    <name type="scientific">Nicrophorus vespilloides</name>
    <name type="common">Boreal carrion beetle</name>
    <dbReference type="NCBI Taxonomy" id="110193"/>
    <lineage>
        <taxon>Eukaryota</taxon>
        <taxon>Metazoa</taxon>
        <taxon>Ecdysozoa</taxon>
        <taxon>Arthropoda</taxon>
        <taxon>Hexapoda</taxon>
        <taxon>Insecta</taxon>
        <taxon>Pterygota</taxon>
        <taxon>Neoptera</taxon>
        <taxon>Endopterygota</taxon>
        <taxon>Coleoptera</taxon>
        <taxon>Polyphaga</taxon>
        <taxon>Staphyliniformia</taxon>
        <taxon>Silphidae</taxon>
        <taxon>Nicrophorinae</taxon>
        <taxon>Nicrophorus</taxon>
    </lineage>
</organism>
<dbReference type="PANTHER" id="PTHR13434:SF0">
    <property type="entry name" value="PROTEIN CASC3"/>
    <property type="match status" value="1"/>
</dbReference>